<keyword evidence="2" id="KW-0573">Peptidoglycan synthesis</keyword>
<feature type="active site" evidence="2">
    <location>
        <position position="252"/>
    </location>
</feature>
<dbReference type="Pfam" id="PF07685">
    <property type="entry name" value="GATase_3"/>
    <property type="match status" value="1"/>
</dbReference>
<evidence type="ECO:0000313" key="6">
    <source>
        <dbReference type="Proteomes" id="UP001200604"/>
    </source>
</evidence>
<dbReference type="EMBL" id="JAKJKU010000004">
    <property type="protein sequence ID" value="MCF6774472.1"/>
    <property type="molecule type" value="Genomic_DNA"/>
</dbReference>
<keyword evidence="2" id="KW-0133">Cell shape</keyword>
<evidence type="ECO:0000256" key="1">
    <source>
        <dbReference type="ARBA" id="ARBA00022962"/>
    </source>
</evidence>
<comment type="catalytic activity">
    <reaction evidence="2">
        <text>beta-D-GlcNAc-(1-&gt;4)-Mur2Ac(oyl-L-Ala-gamma-D-Glu-L-Lys-D-Ala-D-Ala)-di-trans,octa-cis-undecaprenyl diphosphate + L-glutamine + ATP + H2O = beta-D-GlcNAc-(1-&gt;4)-Mur2Ac(oyl-L-Ala-D-isoglutaminyl-L-Lys-D-Ala-D-Ala)-di-trans,octa-cis-undecaprenyl diphosphate + L-glutamate + ADP + phosphate + H(+)</text>
        <dbReference type="Rhea" id="RHEA:57928"/>
        <dbReference type="ChEBI" id="CHEBI:15377"/>
        <dbReference type="ChEBI" id="CHEBI:15378"/>
        <dbReference type="ChEBI" id="CHEBI:29985"/>
        <dbReference type="ChEBI" id="CHEBI:30616"/>
        <dbReference type="ChEBI" id="CHEBI:43474"/>
        <dbReference type="ChEBI" id="CHEBI:58359"/>
        <dbReference type="ChEBI" id="CHEBI:60033"/>
        <dbReference type="ChEBI" id="CHEBI:62233"/>
        <dbReference type="ChEBI" id="CHEBI:456216"/>
        <dbReference type="EC" id="6.3.5.13"/>
    </reaction>
</comment>
<comment type="function">
    <text evidence="2">The lipid II isoglutaminyl synthase complex catalyzes the formation of alpha-D-isoglutamine in the cell wall lipid II stem peptide. The GatD subunit catalyzes the hydrolysis of glutamine to glutamate and ammonia. The resulting ammonia molecule is channeled to the active site of MurT.</text>
</comment>
<comment type="subunit">
    <text evidence="2">Forms a heterodimer with MurT.</text>
</comment>
<comment type="caution">
    <text evidence="5">The sequence shown here is derived from an EMBL/GenBank/DDBJ whole genome shotgun (WGS) entry which is preliminary data.</text>
</comment>
<name>A0ABS9HKY3_9CORY</name>
<feature type="active site" description="Nucleophile" evidence="2">
    <location>
        <position position="108"/>
    </location>
</feature>
<comment type="pathway">
    <text evidence="2">Cell wall biogenesis; peptidoglycan biosynthesis.</text>
</comment>
<keyword evidence="2" id="KW-0961">Cell wall biogenesis/degradation</keyword>
<feature type="compositionally biased region" description="Basic and acidic residues" evidence="3">
    <location>
        <begin position="149"/>
        <end position="167"/>
    </location>
</feature>
<dbReference type="Gene3D" id="3.40.50.880">
    <property type="match status" value="1"/>
</dbReference>
<feature type="binding site" evidence="2">
    <location>
        <position position="141"/>
    </location>
    <ligand>
        <name>substrate</name>
    </ligand>
</feature>
<evidence type="ECO:0000256" key="2">
    <source>
        <dbReference type="HAMAP-Rule" id="MF_02213"/>
    </source>
</evidence>
<proteinExistence type="inferred from homology"/>
<sequence>MPAKSHTVSSSSSSRSSSQFQIGLILPDVLGTYGDDGNALIVRQRLRLRGVAAEIIPIHLGDPVPDSLDLYTVGGGEDTAQILASEHLRADGGIIRAANKGTPILAICAGLQVFGQSFRASGSMVDGLGLLDATTSSLKVRMIGELRSEPLQAKHQDAPAAEAKDGRSSQNTTSARTDDFTRGLTDQLTGFANHMGATILGPDARPLGRVLHGTGNCDAYGAAAVHLEGEDAEYQICAEGAVQGSIIATYMHGPALARNPQLADVLIARALGVEVEDLPPLGDDIDPSIRGGLDSLDMGSQHLELARELNNEVSQLRRERIDSTS</sequence>
<organism evidence="5 6">
    <name type="scientific">Corynebacterium parakroppenstedtii</name>
    <dbReference type="NCBI Taxonomy" id="2828363"/>
    <lineage>
        <taxon>Bacteria</taxon>
        <taxon>Bacillati</taxon>
        <taxon>Actinomycetota</taxon>
        <taxon>Actinomycetes</taxon>
        <taxon>Mycobacteriales</taxon>
        <taxon>Corynebacteriaceae</taxon>
        <taxon>Corynebacterium</taxon>
    </lineage>
</organism>
<evidence type="ECO:0000256" key="3">
    <source>
        <dbReference type="SAM" id="MobiDB-lite"/>
    </source>
</evidence>
<dbReference type="EC" id="3.5.1.2" evidence="2"/>
<feature type="domain" description="CobB/CobQ-like glutamine amidotransferase" evidence="4">
    <location>
        <begin position="22"/>
        <end position="259"/>
    </location>
</feature>
<gene>
    <name evidence="2" type="primary">gatD</name>
    <name evidence="5" type="ORF">L3H44_08650</name>
</gene>
<dbReference type="EC" id="6.3.5.13" evidence="2"/>
<dbReference type="SUPFAM" id="SSF52317">
    <property type="entry name" value="Class I glutamine amidotransferase-like"/>
    <property type="match status" value="1"/>
</dbReference>
<dbReference type="GeneID" id="92727747"/>
<accession>A0ABS9HKY3</accession>
<dbReference type="HAMAP" id="MF_02213">
    <property type="entry name" value="Lipid_II_synth_GatD"/>
    <property type="match status" value="1"/>
</dbReference>
<comment type="catalytic activity">
    <reaction evidence="2">
        <text>L-glutamine + H2O = L-glutamate + NH4(+)</text>
        <dbReference type="Rhea" id="RHEA:15889"/>
        <dbReference type="ChEBI" id="CHEBI:15377"/>
        <dbReference type="ChEBI" id="CHEBI:28938"/>
        <dbReference type="ChEBI" id="CHEBI:29985"/>
        <dbReference type="ChEBI" id="CHEBI:58359"/>
        <dbReference type="EC" id="3.5.1.2"/>
    </reaction>
</comment>
<protein>
    <recommendedName>
        <fullName evidence="2">Lipid II isoglutaminyl synthase (glutamine-hydrolyzing) subunit GatD</fullName>
        <ecNumber evidence="2">6.3.5.13</ecNumber>
    </recommendedName>
    <alternativeName>
        <fullName evidence="2">Lipid II isoglutaminyl synthase glutaminase subunit</fullName>
        <ecNumber evidence="2">3.5.1.2</ecNumber>
    </alternativeName>
</protein>
<dbReference type="InterPro" id="IPR043702">
    <property type="entry name" value="Lipid_II_synth_GatD"/>
</dbReference>
<dbReference type="InterPro" id="IPR011698">
    <property type="entry name" value="GATase_3"/>
</dbReference>
<dbReference type="Proteomes" id="UP001200604">
    <property type="component" value="Unassembled WGS sequence"/>
</dbReference>
<evidence type="ECO:0000259" key="4">
    <source>
        <dbReference type="Pfam" id="PF07685"/>
    </source>
</evidence>
<dbReference type="RefSeq" id="WP_082089986.1">
    <property type="nucleotide sequence ID" value="NZ_JAFFSY010000003.1"/>
</dbReference>
<dbReference type="PANTHER" id="PTHR21343">
    <property type="entry name" value="DETHIOBIOTIN SYNTHETASE"/>
    <property type="match status" value="1"/>
</dbReference>
<keyword evidence="6" id="KW-1185">Reference proteome</keyword>
<keyword evidence="2" id="KW-0378">Hydrolase</keyword>
<dbReference type="InterPro" id="IPR029062">
    <property type="entry name" value="Class_I_gatase-like"/>
</dbReference>
<dbReference type="PROSITE" id="PS51274">
    <property type="entry name" value="GATASE_COBBQ"/>
    <property type="match status" value="1"/>
</dbReference>
<reference evidence="5 6" key="1">
    <citation type="submission" date="2022-01" db="EMBL/GenBank/DDBJ databases">
        <title>Identification and Characterization of Corynebacterium sp.</title>
        <authorList>
            <person name="Luo Q."/>
            <person name="Qu P."/>
            <person name="Chen Q."/>
        </authorList>
    </citation>
    <scope>NUCLEOTIDE SEQUENCE [LARGE SCALE GENOMIC DNA]</scope>
    <source>
        <strain evidence="5 6">MC-12</strain>
    </source>
</reference>
<evidence type="ECO:0000313" key="5">
    <source>
        <dbReference type="EMBL" id="MCF6774472.1"/>
    </source>
</evidence>
<keyword evidence="1 2" id="KW-0315">Glutamine amidotransferase</keyword>
<feature type="region of interest" description="Disordered" evidence="3">
    <location>
        <begin position="149"/>
        <end position="180"/>
    </location>
</feature>
<dbReference type="PANTHER" id="PTHR21343:SF9">
    <property type="entry name" value="LIPID II ISOGLUTAMINYL SYNTHASE (GLUTAMINE-HYDROLYZING) SUBUNIT GATD"/>
    <property type="match status" value="1"/>
</dbReference>
<keyword evidence="2" id="KW-0436">Ligase</keyword>
<comment type="similarity">
    <text evidence="2">Belongs to the CobB/CobQ family. GatD subfamily.</text>
</comment>